<reference evidence="2" key="1">
    <citation type="journal article" date="2023" name="Nat. Plants">
        <title>Single-cell RNA sequencing provides a high-resolution roadmap for understanding the multicellular compartmentation of specialized metabolism.</title>
        <authorList>
            <person name="Sun S."/>
            <person name="Shen X."/>
            <person name="Li Y."/>
            <person name="Li Y."/>
            <person name="Wang S."/>
            <person name="Li R."/>
            <person name="Zhang H."/>
            <person name="Shen G."/>
            <person name="Guo B."/>
            <person name="Wei J."/>
            <person name="Xu J."/>
            <person name="St-Pierre B."/>
            <person name="Chen S."/>
            <person name="Sun C."/>
        </authorList>
    </citation>
    <scope>NUCLEOTIDE SEQUENCE [LARGE SCALE GENOMIC DNA]</scope>
</reference>
<comment type="caution">
    <text evidence="1">The sequence shown here is derived from an EMBL/GenBank/DDBJ whole genome shotgun (WGS) entry which is preliminary data.</text>
</comment>
<sequence>MFGRAPRRSDNSKYYEILGVSKTASQDEIKKAYKKSAIKNHPDKGGDPEKFKELAHAYEVLSDPEKKEIYDQYGEDALKEGMGGSGDFHSPFDIFESFFGGAFSGGSSSYGRKKQGEDVMHSLKVSLEDLYKGTTRKLSLSRNILCPKCKGKGSKSGASGRCYGCQGTGMRIVKRQIAPGMVQQMRHVCTECKGTGEVISERDRCTQCKGNKVVQEKKVLQVRVDKGMKHGQKIVYPGEADEAPDTVTGDIIFVVQQKEHPKFKRKMDDLYVEHSLTLTEAVCGFQFVLTHLDGRQLLIKSNPGEVIKPDQYKAINDEGMPDYRRPFMKGRLYIHFNVEFPESGSLSPETCKALKTILSPNPVKQLPDMELDECEETTLYDVNIEQEMRQKEYQRRQEAYDEDDDDDDDEPTMHRMACNQQ</sequence>
<gene>
    <name evidence="1" type="ORF">M9H77_33468</name>
</gene>
<name>A0ACB9ZIW1_CATRO</name>
<keyword evidence="2" id="KW-1185">Reference proteome</keyword>
<protein>
    <submittedName>
        <fullName evidence="1">Uncharacterized protein</fullName>
    </submittedName>
</protein>
<evidence type="ECO:0000313" key="2">
    <source>
        <dbReference type="Proteomes" id="UP001060085"/>
    </source>
</evidence>
<organism evidence="1 2">
    <name type="scientific">Catharanthus roseus</name>
    <name type="common">Madagascar periwinkle</name>
    <name type="synonym">Vinca rosea</name>
    <dbReference type="NCBI Taxonomy" id="4058"/>
    <lineage>
        <taxon>Eukaryota</taxon>
        <taxon>Viridiplantae</taxon>
        <taxon>Streptophyta</taxon>
        <taxon>Embryophyta</taxon>
        <taxon>Tracheophyta</taxon>
        <taxon>Spermatophyta</taxon>
        <taxon>Magnoliopsida</taxon>
        <taxon>eudicotyledons</taxon>
        <taxon>Gunneridae</taxon>
        <taxon>Pentapetalae</taxon>
        <taxon>asterids</taxon>
        <taxon>lamiids</taxon>
        <taxon>Gentianales</taxon>
        <taxon>Apocynaceae</taxon>
        <taxon>Rauvolfioideae</taxon>
        <taxon>Vinceae</taxon>
        <taxon>Catharanthinae</taxon>
        <taxon>Catharanthus</taxon>
    </lineage>
</organism>
<proteinExistence type="predicted"/>
<accession>A0ACB9ZIW1</accession>
<dbReference type="EMBL" id="CM044708">
    <property type="protein sequence ID" value="KAI5647463.1"/>
    <property type="molecule type" value="Genomic_DNA"/>
</dbReference>
<dbReference type="Proteomes" id="UP001060085">
    <property type="component" value="Linkage Group LG08"/>
</dbReference>
<evidence type="ECO:0000313" key="1">
    <source>
        <dbReference type="EMBL" id="KAI5647463.1"/>
    </source>
</evidence>